<keyword evidence="2" id="KW-1185">Reference proteome</keyword>
<proteinExistence type="predicted"/>
<dbReference type="RefSeq" id="WP_269907905.1">
    <property type="nucleotide sequence ID" value="NZ_JAPFQA010000016.1"/>
</dbReference>
<accession>A0ABT4R1B8</accession>
<protein>
    <submittedName>
        <fullName evidence="1">AlpA family phage regulatory protein</fullName>
    </submittedName>
</protein>
<organism evidence="1 2">
    <name type="scientific">Mesorhizobium qingshengii</name>
    <dbReference type="NCBI Taxonomy" id="1165689"/>
    <lineage>
        <taxon>Bacteria</taxon>
        <taxon>Pseudomonadati</taxon>
        <taxon>Pseudomonadota</taxon>
        <taxon>Alphaproteobacteria</taxon>
        <taxon>Hyphomicrobiales</taxon>
        <taxon>Phyllobacteriaceae</taxon>
        <taxon>Mesorhizobium</taxon>
    </lineage>
</organism>
<evidence type="ECO:0000313" key="2">
    <source>
        <dbReference type="Proteomes" id="UP001152178"/>
    </source>
</evidence>
<dbReference type="Pfam" id="PF05930">
    <property type="entry name" value="Phage_AlpA"/>
    <property type="match status" value="1"/>
</dbReference>
<dbReference type="EMBL" id="JAPFQA010000016">
    <property type="protein sequence ID" value="MCZ8547632.1"/>
    <property type="molecule type" value="Genomic_DNA"/>
</dbReference>
<sequence>MTANDNNRLIGVREVMKRTSLSLTFIKRLRKADDFPRAVPLGDRRIGFVESEIGDWIAGRMAARAAA</sequence>
<dbReference type="InterPro" id="IPR010260">
    <property type="entry name" value="AlpA"/>
</dbReference>
<dbReference type="Proteomes" id="UP001152178">
    <property type="component" value="Unassembled WGS sequence"/>
</dbReference>
<gene>
    <name evidence="1" type="ORF">OOJ09_25890</name>
</gene>
<reference evidence="1" key="1">
    <citation type="submission" date="2022-11" db="EMBL/GenBank/DDBJ databases">
        <authorList>
            <person name="Coimbra C."/>
        </authorList>
    </citation>
    <scope>NUCLEOTIDE SEQUENCE</scope>
    <source>
        <strain evidence="1">Jales19</strain>
    </source>
</reference>
<name>A0ABT4R1B8_9HYPH</name>
<evidence type="ECO:0000313" key="1">
    <source>
        <dbReference type="EMBL" id="MCZ8547632.1"/>
    </source>
</evidence>
<comment type="caution">
    <text evidence="1">The sequence shown here is derived from an EMBL/GenBank/DDBJ whole genome shotgun (WGS) entry which is preliminary data.</text>
</comment>